<protein>
    <submittedName>
        <fullName evidence="1">Uncharacterized protein</fullName>
    </submittedName>
</protein>
<dbReference type="EMBL" id="NAJO01000001">
    <property type="protein sequence ID" value="OQO15053.1"/>
    <property type="molecule type" value="Genomic_DNA"/>
</dbReference>
<evidence type="ECO:0000313" key="2">
    <source>
        <dbReference type="Proteomes" id="UP000192596"/>
    </source>
</evidence>
<keyword evidence="2" id="KW-1185">Reference proteome</keyword>
<comment type="caution">
    <text evidence="1">The sequence shown here is derived from an EMBL/GenBank/DDBJ whole genome shotgun (WGS) entry which is preliminary data.</text>
</comment>
<reference evidence="2" key="1">
    <citation type="submission" date="2017-03" db="EMBL/GenBank/DDBJ databases">
        <title>Genomes of endolithic fungi from Antarctica.</title>
        <authorList>
            <person name="Coleine C."/>
            <person name="Masonjones S."/>
            <person name="Stajich J.E."/>
        </authorList>
    </citation>
    <scope>NUCLEOTIDE SEQUENCE [LARGE SCALE GENOMIC DNA]</scope>
    <source>
        <strain evidence="2">CCFEE 5527</strain>
    </source>
</reference>
<dbReference type="AlphaFoldDB" id="A0A1V8TUQ7"/>
<proteinExistence type="predicted"/>
<evidence type="ECO:0000313" key="1">
    <source>
        <dbReference type="EMBL" id="OQO15053.1"/>
    </source>
</evidence>
<organism evidence="1 2">
    <name type="scientific">Cryoendolithus antarcticus</name>
    <dbReference type="NCBI Taxonomy" id="1507870"/>
    <lineage>
        <taxon>Eukaryota</taxon>
        <taxon>Fungi</taxon>
        <taxon>Dikarya</taxon>
        <taxon>Ascomycota</taxon>
        <taxon>Pezizomycotina</taxon>
        <taxon>Dothideomycetes</taxon>
        <taxon>Dothideomycetidae</taxon>
        <taxon>Cladosporiales</taxon>
        <taxon>Cladosporiaceae</taxon>
        <taxon>Cryoendolithus</taxon>
    </lineage>
</organism>
<dbReference type="InParanoid" id="A0A1V8TUQ7"/>
<dbReference type="Proteomes" id="UP000192596">
    <property type="component" value="Unassembled WGS sequence"/>
</dbReference>
<name>A0A1V8TUQ7_9PEZI</name>
<accession>A0A1V8TUQ7</accession>
<gene>
    <name evidence="1" type="ORF">B0A48_00435</name>
</gene>
<sequence>MYKLKHACLGEFEPRAKDITAKSVRSTNLKTKATGIYALIGIGLETIDEHDSSVASIILGTVDRGPYVELALNVYDGCDLLQWVEYFTTEAGRYCCCGKMPIVREKLGSGFEEEEAWSCSEEVEYDAVITWNRPTPLFD</sequence>